<proteinExistence type="predicted"/>
<dbReference type="OrthoDB" id="494805at2"/>
<evidence type="ECO:0000313" key="1">
    <source>
        <dbReference type="EMBL" id="ABC81243.1"/>
    </source>
</evidence>
<dbReference type="AlphaFoldDB" id="Q2IHW3"/>
<evidence type="ECO:0000313" key="2">
    <source>
        <dbReference type="Proteomes" id="UP000001935"/>
    </source>
</evidence>
<name>Q2IHW3_ANADE</name>
<sequence length="265" mass="30239">MGLPDRQALVARLCPPLDPTVVGQLVEQFVEMERRYIQRDWKPAELDGGMFCEALARCLYHHDSGNLSPDREFGACLKYLENDQVPHAIQPRSDALHLARILRSIYKFRSDRGVAHLSSTYDANHMDSRLIAETVRWAMNEALRIFAANGRDEQEREEIARTVRELLRFEVPCIAKYGHTLLIQRTDLTAEEEVLVLLHYGGEEGVQRREISRTLSFYGPSTISGVLTKLRGLRQAVALPGERWCLTDLGAKRVREQLADRLLAM</sequence>
<dbReference type="HOGENOM" id="CLU_094128_0_0_7"/>
<gene>
    <name evidence="1" type="ordered locus">Adeh_1470</name>
</gene>
<dbReference type="RefSeq" id="WP_011420526.1">
    <property type="nucleotide sequence ID" value="NC_007760.1"/>
</dbReference>
<dbReference type="KEGG" id="ade:Adeh_1470"/>
<dbReference type="eggNOG" id="ENOG5032UWE">
    <property type="taxonomic scope" value="Bacteria"/>
</dbReference>
<protein>
    <submittedName>
        <fullName evidence="1">Uncharacterized protein</fullName>
    </submittedName>
</protein>
<organism evidence="1 2">
    <name type="scientific">Anaeromyxobacter dehalogenans (strain 2CP-C)</name>
    <dbReference type="NCBI Taxonomy" id="290397"/>
    <lineage>
        <taxon>Bacteria</taxon>
        <taxon>Pseudomonadati</taxon>
        <taxon>Myxococcota</taxon>
        <taxon>Myxococcia</taxon>
        <taxon>Myxococcales</taxon>
        <taxon>Cystobacterineae</taxon>
        <taxon>Anaeromyxobacteraceae</taxon>
        <taxon>Anaeromyxobacter</taxon>
    </lineage>
</organism>
<dbReference type="Proteomes" id="UP000001935">
    <property type="component" value="Chromosome"/>
</dbReference>
<dbReference type="EMBL" id="CP000251">
    <property type="protein sequence ID" value="ABC81243.1"/>
    <property type="molecule type" value="Genomic_DNA"/>
</dbReference>
<dbReference type="STRING" id="290397.Adeh_1470"/>
<reference evidence="1 2" key="1">
    <citation type="submission" date="2006-01" db="EMBL/GenBank/DDBJ databases">
        <title>Complete sequence of Anaeromyxobacter dehalogenans 2CP-C.</title>
        <authorList>
            <consortium name="US DOE Joint Genome Institute"/>
            <person name="Copeland A."/>
            <person name="Lucas S."/>
            <person name="Lapidus A."/>
            <person name="Barry K."/>
            <person name="Detter J.C."/>
            <person name="Glavina T."/>
            <person name="Hammon N."/>
            <person name="Israni S."/>
            <person name="Pitluck S."/>
            <person name="Brettin T."/>
            <person name="Bruce D."/>
            <person name="Han C."/>
            <person name="Tapia R."/>
            <person name="Gilna P."/>
            <person name="Kiss H."/>
            <person name="Schmutz J."/>
            <person name="Larimer F."/>
            <person name="Land M."/>
            <person name="Kyrpides N."/>
            <person name="Anderson I."/>
            <person name="Sanford R.A."/>
            <person name="Ritalahti K.M."/>
            <person name="Thomas H.S."/>
            <person name="Kirby J.R."/>
            <person name="Zhulin I.B."/>
            <person name="Loeffler F.E."/>
            <person name="Richardson P."/>
        </authorList>
    </citation>
    <scope>NUCLEOTIDE SEQUENCE [LARGE SCALE GENOMIC DNA]</scope>
    <source>
        <strain evidence="1 2">2CP-C</strain>
    </source>
</reference>
<accession>Q2IHW3</accession>